<reference evidence="8" key="1">
    <citation type="submission" date="2022-08" db="UniProtKB">
        <authorList>
            <consortium name="EnsemblMetazoa"/>
        </authorList>
    </citation>
    <scope>IDENTIFICATION</scope>
    <source>
        <strain evidence="8">05x7-T-G4-1.051#20</strain>
    </source>
</reference>
<dbReference type="Gene3D" id="3.90.79.10">
    <property type="entry name" value="Nucleoside Triphosphate Pyrophosphohydrolase"/>
    <property type="match status" value="1"/>
</dbReference>
<dbReference type="InterPro" id="IPR045121">
    <property type="entry name" value="CoAse"/>
</dbReference>
<evidence type="ECO:0000256" key="3">
    <source>
        <dbReference type="ARBA" id="ARBA00022723"/>
    </source>
</evidence>
<evidence type="ECO:0000256" key="4">
    <source>
        <dbReference type="ARBA" id="ARBA00022801"/>
    </source>
</evidence>
<evidence type="ECO:0000313" key="9">
    <source>
        <dbReference type="Proteomes" id="UP000005408"/>
    </source>
</evidence>
<dbReference type="Pfam" id="PF00293">
    <property type="entry name" value="NUDIX"/>
    <property type="match status" value="1"/>
</dbReference>
<evidence type="ECO:0000256" key="6">
    <source>
        <dbReference type="ARBA" id="ARBA00023211"/>
    </source>
</evidence>
<evidence type="ECO:0000256" key="2">
    <source>
        <dbReference type="ARBA" id="ARBA00001946"/>
    </source>
</evidence>
<keyword evidence="6" id="KW-0464">Manganese</keyword>
<proteinExistence type="predicted"/>
<feature type="domain" description="Nudix hydrolase" evidence="7">
    <location>
        <begin position="10"/>
        <end position="55"/>
    </location>
</feature>
<dbReference type="InterPro" id="IPR015797">
    <property type="entry name" value="NUDIX_hydrolase-like_dom_sf"/>
</dbReference>
<dbReference type="AlphaFoldDB" id="A0A8W8K1R3"/>
<comment type="cofactor">
    <cofactor evidence="1">
        <name>Mn(2+)</name>
        <dbReference type="ChEBI" id="CHEBI:29035"/>
    </cofactor>
</comment>
<keyword evidence="4" id="KW-0378">Hydrolase</keyword>
<sequence>MTGLDAASECFPGGMMDDTDHDLITTALRETQEEIGLKIPREAVWGSLQSLPSRVNGKTLVTPIIASIGELQNHNLHLNKTEVERVFTRTISSLCDRKNVGSTQFKRGKLPSLKSGYTLPVYLGGEHRIWGLTAITLHMLLPILAPGLYKFNLLHKN</sequence>
<dbReference type="PANTHER" id="PTHR12992:SF11">
    <property type="entry name" value="MITOCHONDRIAL COENZYME A DIPHOSPHATASE NUDT8"/>
    <property type="match status" value="1"/>
</dbReference>
<dbReference type="EnsemblMetazoa" id="G21751.5">
    <property type="protein sequence ID" value="G21751.5:cds"/>
    <property type="gene ID" value="G21751"/>
</dbReference>
<evidence type="ECO:0000256" key="1">
    <source>
        <dbReference type="ARBA" id="ARBA00001936"/>
    </source>
</evidence>
<evidence type="ECO:0000256" key="5">
    <source>
        <dbReference type="ARBA" id="ARBA00022842"/>
    </source>
</evidence>
<keyword evidence="3" id="KW-0479">Metal-binding</keyword>
<organism evidence="8 9">
    <name type="scientific">Magallana gigas</name>
    <name type="common">Pacific oyster</name>
    <name type="synonym">Crassostrea gigas</name>
    <dbReference type="NCBI Taxonomy" id="29159"/>
    <lineage>
        <taxon>Eukaryota</taxon>
        <taxon>Metazoa</taxon>
        <taxon>Spiralia</taxon>
        <taxon>Lophotrochozoa</taxon>
        <taxon>Mollusca</taxon>
        <taxon>Bivalvia</taxon>
        <taxon>Autobranchia</taxon>
        <taxon>Pteriomorphia</taxon>
        <taxon>Ostreida</taxon>
        <taxon>Ostreoidea</taxon>
        <taxon>Ostreidae</taxon>
        <taxon>Magallana</taxon>
    </lineage>
</organism>
<accession>A0A8W8K1R3</accession>
<dbReference type="PANTHER" id="PTHR12992">
    <property type="entry name" value="NUDIX HYDROLASE"/>
    <property type="match status" value="1"/>
</dbReference>
<dbReference type="CDD" id="cd03426">
    <property type="entry name" value="NUDIX_CoAse_Nudt7"/>
    <property type="match status" value="1"/>
</dbReference>
<evidence type="ECO:0000259" key="7">
    <source>
        <dbReference type="Pfam" id="PF00293"/>
    </source>
</evidence>
<dbReference type="GO" id="GO:0010945">
    <property type="term" value="F:coenzyme A diphosphatase activity"/>
    <property type="evidence" value="ECO:0007669"/>
    <property type="project" value="InterPro"/>
</dbReference>
<dbReference type="InterPro" id="IPR000086">
    <property type="entry name" value="NUDIX_hydrolase_dom"/>
</dbReference>
<name>A0A8W8K1R3_MAGGI</name>
<dbReference type="GO" id="GO:0046872">
    <property type="term" value="F:metal ion binding"/>
    <property type="evidence" value="ECO:0007669"/>
    <property type="project" value="UniProtKB-KW"/>
</dbReference>
<dbReference type="Proteomes" id="UP000005408">
    <property type="component" value="Unassembled WGS sequence"/>
</dbReference>
<protein>
    <recommendedName>
        <fullName evidence="7">Nudix hydrolase domain-containing protein</fullName>
    </recommendedName>
</protein>
<evidence type="ECO:0000313" key="8">
    <source>
        <dbReference type="EnsemblMetazoa" id="G21751.5:cds"/>
    </source>
</evidence>
<keyword evidence="5" id="KW-0460">Magnesium</keyword>
<keyword evidence="9" id="KW-1185">Reference proteome</keyword>
<comment type="cofactor">
    <cofactor evidence="2">
        <name>Mg(2+)</name>
        <dbReference type="ChEBI" id="CHEBI:18420"/>
    </cofactor>
</comment>
<dbReference type="SUPFAM" id="SSF55811">
    <property type="entry name" value="Nudix"/>
    <property type="match status" value="1"/>
</dbReference>